<dbReference type="Proteomes" id="UP000527324">
    <property type="component" value="Unassembled WGS sequence"/>
</dbReference>
<comment type="caution">
    <text evidence="2">The sequence shown here is derived from an EMBL/GenBank/DDBJ whole genome shotgun (WGS) entry which is preliminary data.</text>
</comment>
<gene>
    <name evidence="2" type="ORF">GGQ93_002405</name>
</gene>
<accession>A0A7W9C881</accession>
<dbReference type="PANTHER" id="PTHR30006:SF25">
    <property type="entry name" value="PHOSPHOGLYCERATE TRANSPORT REGULATORY PROTEIN PGTC"/>
    <property type="match status" value="1"/>
</dbReference>
<proteinExistence type="predicted"/>
<dbReference type="RefSeq" id="WP_183217256.1">
    <property type="nucleotide sequence ID" value="NZ_CAJFZW010000042.1"/>
</dbReference>
<keyword evidence="1" id="KW-0732">Signal</keyword>
<reference evidence="2 3" key="1">
    <citation type="submission" date="2020-08" db="EMBL/GenBank/DDBJ databases">
        <title>Genomic Encyclopedia of Type Strains, Phase IV (KMG-IV): sequencing the most valuable type-strain genomes for metagenomic binning, comparative biology and taxonomic classification.</title>
        <authorList>
            <person name="Goeker M."/>
        </authorList>
    </citation>
    <scope>NUCLEOTIDE SEQUENCE [LARGE SCALE GENOMIC DNA]</scope>
    <source>
        <strain evidence="2 3">DSM 4731</strain>
    </source>
</reference>
<dbReference type="PROSITE" id="PS51318">
    <property type="entry name" value="TAT"/>
    <property type="match status" value="1"/>
</dbReference>
<dbReference type="GO" id="GO:0030288">
    <property type="term" value="C:outer membrane-bounded periplasmic space"/>
    <property type="evidence" value="ECO:0007669"/>
    <property type="project" value="TreeGrafter"/>
</dbReference>
<dbReference type="InterPro" id="IPR006311">
    <property type="entry name" value="TAT_signal"/>
</dbReference>
<dbReference type="Gene3D" id="3.40.190.10">
    <property type="entry name" value="Periplasmic binding protein-like II"/>
    <property type="match status" value="2"/>
</dbReference>
<evidence type="ECO:0000313" key="3">
    <source>
        <dbReference type="Proteomes" id="UP000527324"/>
    </source>
</evidence>
<organism evidence="2 3">
    <name type="scientific">Brevundimonas aurantiaca</name>
    <dbReference type="NCBI Taxonomy" id="74316"/>
    <lineage>
        <taxon>Bacteria</taxon>
        <taxon>Pseudomonadati</taxon>
        <taxon>Pseudomonadota</taxon>
        <taxon>Alphaproteobacteria</taxon>
        <taxon>Caulobacterales</taxon>
        <taxon>Caulobacteraceae</taxon>
        <taxon>Brevundimonas</taxon>
    </lineage>
</organism>
<dbReference type="PROSITE" id="PS51257">
    <property type="entry name" value="PROKAR_LIPOPROTEIN"/>
    <property type="match status" value="1"/>
</dbReference>
<keyword evidence="3" id="KW-1185">Reference proteome</keyword>
<evidence type="ECO:0000313" key="2">
    <source>
        <dbReference type="EMBL" id="MBB5740676.1"/>
    </source>
</evidence>
<dbReference type="PANTHER" id="PTHR30006">
    <property type="entry name" value="THIAMINE-BINDING PERIPLASMIC PROTEIN-RELATED"/>
    <property type="match status" value="1"/>
</dbReference>
<dbReference type="EMBL" id="JACHOQ010000006">
    <property type="protein sequence ID" value="MBB5740676.1"/>
    <property type="molecule type" value="Genomic_DNA"/>
</dbReference>
<dbReference type="Pfam" id="PF13343">
    <property type="entry name" value="SBP_bac_6"/>
    <property type="match status" value="1"/>
</dbReference>
<dbReference type="SUPFAM" id="SSF53850">
    <property type="entry name" value="Periplasmic binding protein-like II"/>
    <property type="match status" value="1"/>
</dbReference>
<protein>
    <submittedName>
        <fullName evidence="2">Iron(III) transport system substrate-binding protein</fullName>
    </submittedName>
</protein>
<evidence type="ECO:0000256" key="1">
    <source>
        <dbReference type="ARBA" id="ARBA00022729"/>
    </source>
</evidence>
<name>A0A7W9C881_9CAUL</name>
<dbReference type="AlphaFoldDB" id="A0A7W9C881"/>
<sequence>MKTDRRHLLLGLAGAGVSACAGEPDGVATAPRVRWLARREGGLHILTNTSLMGPVLAAFQRRWPEIAVRLEDINSTLIANRVQSRAASGLEGPDLVWSTAMDVQVKLINDGYAQVYRSPHRAAMPDGSVWRDQAFGVTAEPVVFAYNRRRLPSEIVPRSHAQLLERLSTDADRFFRRVTLYDAERSGVALLQLSADIQIYPDAWALMTALGSTHPRADTSGQRMMGQLAEGRMAFAYNMNQSYGASWVARAPDIGLVTPEDYHLSVSRVAFIPRNAAHPNAARLFLDFLLSREGQRIIAGLGVRPARDDILTERRASIPGARPVRVGPALLANLDQARREALLQRWRAAMQAAERAPDDPRAP</sequence>